<evidence type="ECO:0000313" key="3">
    <source>
        <dbReference type="Proteomes" id="UP001606099"/>
    </source>
</evidence>
<evidence type="ECO:0000256" key="1">
    <source>
        <dbReference type="SAM" id="SignalP"/>
    </source>
</evidence>
<keyword evidence="3" id="KW-1185">Reference proteome</keyword>
<dbReference type="InterPro" id="IPR007497">
    <property type="entry name" value="SIMPL/DUF541"/>
</dbReference>
<dbReference type="EMBL" id="JBIGHZ010000003">
    <property type="protein sequence ID" value="MFG6448340.1"/>
    <property type="molecule type" value="Genomic_DNA"/>
</dbReference>
<dbReference type="InterPro" id="IPR052022">
    <property type="entry name" value="26kDa_periplasmic_antigen"/>
</dbReference>
<name>A0ABW7FVI5_9BURK</name>
<sequence>MKWNQLAVFGAVLACQSLMAQAPEQQRREMLNLSANASAEVARDIMQLTLSTTREGADAAQVQGKLKQALEQALEQAKKVAKPGQIEVQTGNFSLTPVYRTDTKAGMQMSGWTGSAELIVHGRDVAGISQLAGRIQSLTVGRVAFSLSREAREQIEGDVAAQAIARFRAKAADFARQFGFKTYRVVEVSVQSDVPQVHHAPMMMRSAKMSGAEEALPVEAGKTLVSASVSGSIQLLP</sequence>
<dbReference type="PANTHER" id="PTHR34387">
    <property type="entry name" value="SLR1258 PROTEIN"/>
    <property type="match status" value="1"/>
</dbReference>
<feature type="chain" id="PRO_5047149212" evidence="1">
    <location>
        <begin position="21"/>
        <end position="237"/>
    </location>
</feature>
<feature type="signal peptide" evidence="1">
    <location>
        <begin position="1"/>
        <end position="20"/>
    </location>
</feature>
<dbReference type="Pfam" id="PF04402">
    <property type="entry name" value="SIMPL"/>
    <property type="match status" value="1"/>
</dbReference>
<proteinExistence type="predicted"/>
<reference evidence="2 3" key="1">
    <citation type="submission" date="2024-08" db="EMBL/GenBank/DDBJ databases">
        <authorList>
            <person name="Lu H."/>
        </authorList>
    </citation>
    <scope>NUCLEOTIDE SEQUENCE [LARGE SCALE GENOMIC DNA]</scope>
    <source>
        <strain evidence="2 3">BYS180W</strain>
    </source>
</reference>
<keyword evidence="1" id="KW-0732">Signal</keyword>
<dbReference type="RefSeq" id="WP_394460479.1">
    <property type="nucleotide sequence ID" value="NZ_JBIGHZ010000003.1"/>
</dbReference>
<evidence type="ECO:0000313" key="2">
    <source>
        <dbReference type="EMBL" id="MFG6448340.1"/>
    </source>
</evidence>
<accession>A0ABW7FVI5</accession>
<gene>
    <name evidence="2" type="ORF">ACG0Z6_08785</name>
</gene>
<dbReference type="Gene3D" id="3.30.110.170">
    <property type="entry name" value="Protein of unknown function (DUF541), domain 1"/>
    <property type="match status" value="1"/>
</dbReference>
<dbReference type="Proteomes" id="UP001606099">
    <property type="component" value="Unassembled WGS sequence"/>
</dbReference>
<organism evidence="2 3">
    <name type="scientific">Roseateles rivi</name>
    <dbReference type="NCBI Taxonomy" id="3299028"/>
    <lineage>
        <taxon>Bacteria</taxon>
        <taxon>Pseudomonadati</taxon>
        <taxon>Pseudomonadota</taxon>
        <taxon>Betaproteobacteria</taxon>
        <taxon>Burkholderiales</taxon>
        <taxon>Sphaerotilaceae</taxon>
        <taxon>Roseateles</taxon>
    </lineage>
</organism>
<comment type="caution">
    <text evidence="2">The sequence shown here is derived from an EMBL/GenBank/DDBJ whole genome shotgun (WGS) entry which is preliminary data.</text>
</comment>
<dbReference type="PANTHER" id="PTHR34387:SF1">
    <property type="entry name" value="PERIPLASMIC IMMUNOGENIC PROTEIN"/>
    <property type="match status" value="1"/>
</dbReference>
<dbReference type="PROSITE" id="PS51257">
    <property type="entry name" value="PROKAR_LIPOPROTEIN"/>
    <property type="match status" value="1"/>
</dbReference>
<protein>
    <submittedName>
        <fullName evidence="2">SIMPL domain-containing protein</fullName>
    </submittedName>
</protein>
<dbReference type="Gene3D" id="3.30.70.2970">
    <property type="entry name" value="Protein of unknown function (DUF541), domain 2"/>
    <property type="match status" value="1"/>
</dbReference>